<evidence type="ECO:0000256" key="1">
    <source>
        <dbReference type="SAM" id="MobiDB-lite"/>
    </source>
</evidence>
<accession>A0A4Z1P080</accession>
<dbReference type="EMBL" id="SNSC02000016">
    <property type="protein sequence ID" value="TID17405.1"/>
    <property type="molecule type" value="Genomic_DNA"/>
</dbReference>
<reference evidence="2 3" key="1">
    <citation type="submission" date="2019-04" db="EMBL/GenBank/DDBJ databases">
        <title>High contiguity whole genome sequence and gene annotation resource for two Venturia nashicola isolates.</title>
        <authorList>
            <person name="Prokchorchik M."/>
            <person name="Won K."/>
            <person name="Lee Y."/>
            <person name="Choi E.D."/>
            <person name="Segonzac C."/>
            <person name="Sohn K.H."/>
        </authorList>
    </citation>
    <scope>NUCLEOTIDE SEQUENCE [LARGE SCALE GENOMIC DNA]</scope>
    <source>
        <strain evidence="2 3">PRI2</strain>
    </source>
</reference>
<gene>
    <name evidence="2" type="ORF">E6O75_ATG08151</name>
</gene>
<feature type="region of interest" description="Disordered" evidence="1">
    <location>
        <begin position="1"/>
        <end position="20"/>
    </location>
</feature>
<dbReference type="AlphaFoldDB" id="A0A4Z1P080"/>
<name>A0A4Z1P080_9PEZI</name>
<protein>
    <submittedName>
        <fullName evidence="2">Uncharacterized protein</fullName>
    </submittedName>
</protein>
<keyword evidence="3" id="KW-1185">Reference proteome</keyword>
<comment type="caution">
    <text evidence="2">The sequence shown here is derived from an EMBL/GenBank/DDBJ whole genome shotgun (WGS) entry which is preliminary data.</text>
</comment>
<proteinExistence type="predicted"/>
<dbReference type="Proteomes" id="UP000298493">
    <property type="component" value="Unassembled WGS sequence"/>
</dbReference>
<organism evidence="2 3">
    <name type="scientific">Venturia nashicola</name>
    <dbReference type="NCBI Taxonomy" id="86259"/>
    <lineage>
        <taxon>Eukaryota</taxon>
        <taxon>Fungi</taxon>
        <taxon>Dikarya</taxon>
        <taxon>Ascomycota</taxon>
        <taxon>Pezizomycotina</taxon>
        <taxon>Dothideomycetes</taxon>
        <taxon>Pleosporomycetidae</taxon>
        <taxon>Venturiales</taxon>
        <taxon>Venturiaceae</taxon>
        <taxon>Venturia</taxon>
    </lineage>
</organism>
<feature type="compositionally biased region" description="Low complexity" evidence="1">
    <location>
        <begin position="1"/>
        <end position="19"/>
    </location>
</feature>
<evidence type="ECO:0000313" key="2">
    <source>
        <dbReference type="EMBL" id="TID17405.1"/>
    </source>
</evidence>
<sequence length="149" mass="15971">MPPSDSTPSGTASGTASGTVGNGDAHSLSLTNYSPSEIDGFLWTGTIHQSTRTLTSMDTCRGWQVMSNCNSWLELVSCSNCWAADVDVGLSWWGLFHWSCYAAAGSVVSEGYGPIVFVHLETNQRNFTPNKLLLRMAHIPALIARSEGG</sequence>
<evidence type="ECO:0000313" key="3">
    <source>
        <dbReference type="Proteomes" id="UP000298493"/>
    </source>
</evidence>